<comment type="similarity">
    <text evidence="2 9">Belongs to the diaminopimelate epimerase family.</text>
</comment>
<dbReference type="RefSeq" id="WP_006863006.1">
    <property type="nucleotide sequence ID" value="NZ_ACCL02000015.1"/>
</dbReference>
<feature type="active site" evidence="10">
    <location>
        <position position="71"/>
    </location>
</feature>
<evidence type="ECO:0000256" key="10">
    <source>
        <dbReference type="PROSITE-ProRule" id="PRU10125"/>
    </source>
</evidence>
<keyword evidence="7 9" id="KW-0413">Isomerase</keyword>
<comment type="subunit">
    <text evidence="9">Homodimer.</text>
</comment>
<evidence type="ECO:0000256" key="1">
    <source>
        <dbReference type="ARBA" id="ARBA00005196"/>
    </source>
</evidence>
<evidence type="ECO:0000313" key="11">
    <source>
        <dbReference type="EMBL" id="EET59848.1"/>
    </source>
</evidence>
<feature type="binding site" evidence="9">
    <location>
        <begin position="211"/>
        <end position="212"/>
    </location>
    <ligand>
        <name>substrate</name>
    </ligand>
</feature>
<dbReference type="EMBL" id="ACCL02000015">
    <property type="protein sequence ID" value="EET59848.1"/>
    <property type="molecule type" value="Genomic_DNA"/>
</dbReference>
<feature type="binding site" evidence="9">
    <location>
        <position position="62"/>
    </location>
    <ligand>
        <name>substrate</name>
    </ligand>
</feature>
<protein>
    <recommendedName>
        <fullName evidence="3 9">Diaminopimelate epimerase</fullName>
        <shortName evidence="9">DAP epimerase</shortName>
        <ecNumber evidence="3 9">5.1.1.7</ecNumber>
    </recommendedName>
    <alternativeName>
        <fullName evidence="9">PLP-independent amino acid racemase</fullName>
    </alternativeName>
</protein>
<feature type="site" description="Could be important to modulate the pK values of the two catalytic cysteine residues" evidence="9">
    <location>
        <position position="211"/>
    </location>
</feature>
<dbReference type="eggNOG" id="COG0253">
    <property type="taxonomic scope" value="Bacteria"/>
</dbReference>
<comment type="subcellular location">
    <subcellularLocation>
        <location evidence="9">Cytoplasm</location>
    </subcellularLocation>
</comment>
<dbReference type="PANTHER" id="PTHR31689">
    <property type="entry name" value="DIAMINOPIMELATE EPIMERASE, CHLOROPLASTIC"/>
    <property type="match status" value="1"/>
</dbReference>
<feature type="active site" description="Proton acceptor" evidence="9">
    <location>
        <position position="220"/>
    </location>
</feature>
<proteinExistence type="inferred from homology"/>
<comment type="caution">
    <text evidence="9">Lacks conserved residue(s) required for the propagation of feature annotation.</text>
</comment>
<dbReference type="FunFam" id="3.10.310.10:FF:000001">
    <property type="entry name" value="Diaminopimelate epimerase"/>
    <property type="match status" value="1"/>
</dbReference>
<evidence type="ECO:0000256" key="5">
    <source>
        <dbReference type="ARBA" id="ARBA00022605"/>
    </source>
</evidence>
<keyword evidence="4 9" id="KW-0963">Cytoplasm</keyword>
<dbReference type="InterPro" id="IPR018510">
    <property type="entry name" value="DAP_epimerase_AS"/>
</dbReference>
<dbReference type="SUPFAM" id="SSF54506">
    <property type="entry name" value="Diaminopimelate epimerase-like"/>
    <property type="match status" value="2"/>
</dbReference>
<evidence type="ECO:0000256" key="9">
    <source>
        <dbReference type="HAMAP-Rule" id="MF_00197"/>
    </source>
</evidence>
<dbReference type="PANTHER" id="PTHR31689:SF0">
    <property type="entry name" value="DIAMINOPIMELATE EPIMERASE"/>
    <property type="match status" value="1"/>
</dbReference>
<dbReference type="InterPro" id="IPR001653">
    <property type="entry name" value="DAP_epimerase_DapF"/>
</dbReference>
<keyword evidence="6 9" id="KW-0457">Lysine biosynthesis</keyword>
<evidence type="ECO:0000313" key="12">
    <source>
        <dbReference type="Proteomes" id="UP000005561"/>
    </source>
</evidence>
<feature type="binding site" evidence="9">
    <location>
        <begin position="72"/>
        <end position="73"/>
    </location>
    <ligand>
        <name>substrate</name>
    </ligand>
</feature>
<dbReference type="OrthoDB" id="9805408at2"/>
<evidence type="ECO:0000256" key="3">
    <source>
        <dbReference type="ARBA" id="ARBA00013080"/>
    </source>
</evidence>
<dbReference type="UniPathway" id="UPA00034">
    <property type="reaction ID" value="UER00025"/>
</dbReference>
<dbReference type="Proteomes" id="UP000005561">
    <property type="component" value="Unassembled WGS sequence"/>
</dbReference>
<dbReference type="PROSITE" id="PS01326">
    <property type="entry name" value="DAP_EPIMERASE"/>
    <property type="match status" value="1"/>
</dbReference>
<gene>
    <name evidence="9 11" type="primary">dapF</name>
    <name evidence="11" type="ORF">BRYFOR_08222</name>
</gene>
<evidence type="ECO:0000256" key="2">
    <source>
        <dbReference type="ARBA" id="ARBA00010219"/>
    </source>
</evidence>
<evidence type="ECO:0000256" key="7">
    <source>
        <dbReference type="ARBA" id="ARBA00023235"/>
    </source>
</evidence>
<sequence>MKFTKMHGIGNDYVYVNCFKETVEDPEKTAILVSDRHFGIGSDGLILIKPSSVADGKMEMYNADGSQGAMCGNGIRCVAKYMYDYGITDKTSISVETKSGIKYLDLTVENGKVSAVRVNMGSPVLQAAAIPAVSEKETVIDEPVTVNGREWRLTCVSMGNPHAVTYVEDVKHLDIEKIGPEFEHHPMFPDRVNTEFAHVIDRHTVEMRVWERGSGETLACGTGACATAVASVLNGYTEDEVTVKLLGGDLKIFWDRKENNVYMTGSATTVFDGEIAL</sequence>
<dbReference type="GO" id="GO:0008837">
    <property type="term" value="F:diaminopimelate epimerase activity"/>
    <property type="evidence" value="ECO:0007669"/>
    <property type="project" value="UniProtKB-UniRule"/>
</dbReference>
<comment type="caution">
    <text evidence="11">The sequence shown here is derived from an EMBL/GenBank/DDBJ whole genome shotgun (WGS) entry which is preliminary data.</text>
</comment>
<dbReference type="Pfam" id="PF01678">
    <property type="entry name" value="DAP_epimerase"/>
    <property type="match status" value="2"/>
</dbReference>
<name>C6LHV8_9FIRM</name>
<dbReference type="HAMAP" id="MF_00197">
    <property type="entry name" value="DAP_epimerase"/>
    <property type="match status" value="1"/>
</dbReference>
<feature type="binding site" evidence="9">
    <location>
        <begin position="221"/>
        <end position="222"/>
    </location>
    <ligand>
        <name>substrate</name>
    </ligand>
</feature>
<feature type="binding site" evidence="9">
    <location>
        <position position="11"/>
    </location>
    <ligand>
        <name>substrate</name>
    </ligand>
</feature>
<organism evidence="11 12">
    <name type="scientific">Marvinbryantia formatexigens DSM 14469</name>
    <dbReference type="NCBI Taxonomy" id="478749"/>
    <lineage>
        <taxon>Bacteria</taxon>
        <taxon>Bacillati</taxon>
        <taxon>Bacillota</taxon>
        <taxon>Clostridia</taxon>
        <taxon>Lachnospirales</taxon>
        <taxon>Lachnospiraceae</taxon>
        <taxon>Marvinbryantia</taxon>
    </lineage>
</organism>
<dbReference type="GO" id="GO:0005829">
    <property type="term" value="C:cytosol"/>
    <property type="evidence" value="ECO:0007669"/>
    <property type="project" value="TreeGrafter"/>
</dbReference>
<dbReference type="NCBIfam" id="TIGR00652">
    <property type="entry name" value="DapF"/>
    <property type="match status" value="1"/>
</dbReference>
<accession>C6LHV8</accession>
<reference evidence="11" key="1">
    <citation type="submission" date="2009-07" db="EMBL/GenBank/DDBJ databases">
        <authorList>
            <person name="Weinstock G."/>
            <person name="Sodergren E."/>
            <person name="Clifton S."/>
            <person name="Fulton L."/>
            <person name="Fulton B."/>
            <person name="Courtney L."/>
            <person name="Fronick C."/>
            <person name="Harrison M."/>
            <person name="Strong C."/>
            <person name="Farmer C."/>
            <person name="Delahaunty K."/>
            <person name="Markovic C."/>
            <person name="Hall O."/>
            <person name="Minx P."/>
            <person name="Tomlinson C."/>
            <person name="Mitreva M."/>
            <person name="Nelson J."/>
            <person name="Hou S."/>
            <person name="Wollam A."/>
            <person name="Pepin K.H."/>
            <person name="Johnson M."/>
            <person name="Bhonagiri V."/>
            <person name="Nash W.E."/>
            <person name="Warren W."/>
            <person name="Chinwalla A."/>
            <person name="Mardis E.R."/>
            <person name="Wilson R.K."/>
        </authorList>
    </citation>
    <scope>NUCLEOTIDE SEQUENCE [LARGE SCALE GENOMIC DNA]</scope>
    <source>
        <strain evidence="11">DSM 14469</strain>
    </source>
</reference>
<dbReference type="EC" id="5.1.1.7" evidence="3 9"/>
<dbReference type="AlphaFoldDB" id="C6LHV8"/>
<dbReference type="GO" id="GO:0009089">
    <property type="term" value="P:lysine biosynthetic process via diaminopimelate"/>
    <property type="evidence" value="ECO:0007669"/>
    <property type="project" value="UniProtKB-UniRule"/>
</dbReference>
<keyword evidence="5 9" id="KW-0028">Amino-acid biosynthesis</keyword>
<evidence type="ECO:0000256" key="8">
    <source>
        <dbReference type="ARBA" id="ARBA00051712"/>
    </source>
</evidence>
<feature type="binding site" evidence="9">
    <location>
        <position position="160"/>
    </location>
    <ligand>
        <name>substrate</name>
    </ligand>
</feature>
<feature type="site" description="Could be important to modulate the pK values of the two catalytic cysteine residues" evidence="9">
    <location>
        <position position="162"/>
    </location>
</feature>
<feature type="binding site" evidence="9">
    <location>
        <position position="193"/>
    </location>
    <ligand>
        <name>substrate</name>
    </ligand>
</feature>
<comment type="pathway">
    <text evidence="1 9">Amino-acid biosynthesis; L-lysine biosynthesis via DAP pathway; DL-2,6-diaminopimelate from LL-2,6-diaminopimelate: step 1/1.</text>
</comment>
<dbReference type="Gene3D" id="3.10.310.10">
    <property type="entry name" value="Diaminopimelate Epimerase, Chain A, domain 1"/>
    <property type="match status" value="2"/>
</dbReference>
<evidence type="ECO:0000256" key="4">
    <source>
        <dbReference type="ARBA" id="ARBA00022490"/>
    </source>
</evidence>
<dbReference type="STRING" id="168384.SAMN05660368_03839"/>
<feature type="active site" description="Proton donor" evidence="9">
    <location>
        <position position="71"/>
    </location>
</feature>
<comment type="function">
    <text evidence="9">Catalyzes the stereoinversion of LL-2,6-diaminopimelate (L,L-DAP) to meso-diaminopimelate (meso-DAP), a precursor of L-lysine and an essential component of the bacterial peptidoglycan.</text>
</comment>
<keyword evidence="12" id="KW-1185">Reference proteome</keyword>
<dbReference type="FunFam" id="3.10.310.10:FF:000004">
    <property type="entry name" value="Diaminopimelate epimerase"/>
    <property type="match status" value="1"/>
</dbReference>
<evidence type="ECO:0000256" key="6">
    <source>
        <dbReference type="ARBA" id="ARBA00023154"/>
    </source>
</evidence>
<comment type="catalytic activity">
    <reaction evidence="8 9">
        <text>(2S,6S)-2,6-diaminopimelate = meso-2,6-diaminopimelate</text>
        <dbReference type="Rhea" id="RHEA:15393"/>
        <dbReference type="ChEBI" id="CHEBI:57609"/>
        <dbReference type="ChEBI" id="CHEBI:57791"/>
        <dbReference type="EC" id="5.1.1.7"/>
    </reaction>
</comment>